<dbReference type="Proteomes" id="UP001596417">
    <property type="component" value="Unassembled WGS sequence"/>
</dbReference>
<feature type="compositionally biased region" description="Polar residues" evidence="1">
    <location>
        <begin position="10"/>
        <end position="20"/>
    </location>
</feature>
<evidence type="ECO:0000313" key="2">
    <source>
        <dbReference type="EMBL" id="MFC7191364.1"/>
    </source>
</evidence>
<gene>
    <name evidence="2" type="ORF">ACFQL7_17200</name>
</gene>
<keyword evidence="3" id="KW-1185">Reference proteome</keyword>
<dbReference type="AlphaFoldDB" id="A0ABD5YPT0"/>
<sequence length="47" mass="5209">MTSIAEKRSQSSNEIAALAQNQNGALHHHFARLANRITSGHKPRAWT</sequence>
<dbReference type="RefSeq" id="WP_390206138.1">
    <property type="nucleotide sequence ID" value="NZ_JBHTAX010000001.1"/>
</dbReference>
<dbReference type="EMBL" id="JBHTAX010000001">
    <property type="protein sequence ID" value="MFC7191364.1"/>
    <property type="molecule type" value="Genomic_DNA"/>
</dbReference>
<evidence type="ECO:0000256" key="1">
    <source>
        <dbReference type="SAM" id="MobiDB-lite"/>
    </source>
</evidence>
<reference evidence="2 3" key="1">
    <citation type="journal article" date="2019" name="Int. J. Syst. Evol. Microbiol.">
        <title>The Global Catalogue of Microorganisms (GCM) 10K type strain sequencing project: providing services to taxonomists for standard genome sequencing and annotation.</title>
        <authorList>
            <consortium name="The Broad Institute Genomics Platform"/>
            <consortium name="The Broad Institute Genome Sequencing Center for Infectious Disease"/>
            <person name="Wu L."/>
            <person name="Ma J."/>
        </authorList>
    </citation>
    <scope>NUCLEOTIDE SEQUENCE [LARGE SCALE GENOMIC DNA]</scope>
    <source>
        <strain evidence="2 3">RDMS1</strain>
    </source>
</reference>
<organism evidence="2 3">
    <name type="scientific">Halocatena marina</name>
    <dbReference type="NCBI Taxonomy" id="2934937"/>
    <lineage>
        <taxon>Archaea</taxon>
        <taxon>Methanobacteriati</taxon>
        <taxon>Methanobacteriota</taxon>
        <taxon>Stenosarchaea group</taxon>
        <taxon>Halobacteria</taxon>
        <taxon>Halobacteriales</taxon>
        <taxon>Natronomonadaceae</taxon>
        <taxon>Halocatena</taxon>
    </lineage>
</organism>
<proteinExistence type="predicted"/>
<name>A0ABD5YPT0_9EURY</name>
<accession>A0ABD5YPT0</accession>
<evidence type="ECO:0000313" key="3">
    <source>
        <dbReference type="Proteomes" id="UP001596417"/>
    </source>
</evidence>
<comment type="caution">
    <text evidence="2">The sequence shown here is derived from an EMBL/GenBank/DDBJ whole genome shotgun (WGS) entry which is preliminary data.</text>
</comment>
<protein>
    <submittedName>
        <fullName evidence="2">Uncharacterized protein</fullName>
    </submittedName>
</protein>
<feature type="region of interest" description="Disordered" evidence="1">
    <location>
        <begin position="1"/>
        <end position="20"/>
    </location>
</feature>